<keyword evidence="1" id="KW-0812">Transmembrane</keyword>
<dbReference type="EMBL" id="LBWG01000003">
    <property type="protein sequence ID" value="KKR04843.1"/>
    <property type="molecule type" value="Genomic_DNA"/>
</dbReference>
<feature type="transmembrane region" description="Helical" evidence="1">
    <location>
        <begin position="380"/>
        <end position="398"/>
    </location>
</feature>
<dbReference type="InterPro" id="IPR029044">
    <property type="entry name" value="Nucleotide-diphossugar_trans"/>
</dbReference>
<keyword evidence="1" id="KW-1133">Transmembrane helix</keyword>
<dbReference type="Pfam" id="PF13632">
    <property type="entry name" value="Glyco_trans_2_3"/>
    <property type="match status" value="1"/>
</dbReference>
<keyword evidence="1" id="KW-0472">Membrane</keyword>
<proteinExistence type="predicted"/>
<comment type="caution">
    <text evidence="3">The sequence shown here is derived from an EMBL/GenBank/DDBJ whole genome shotgun (WGS) entry which is preliminary data.</text>
</comment>
<dbReference type="PANTHER" id="PTHR36851:SF1">
    <property type="entry name" value="GLYCO_TRANS_2-LIKE DOMAIN-CONTAINING PROTEIN"/>
    <property type="match status" value="1"/>
</dbReference>
<feature type="transmembrane region" description="Helical" evidence="1">
    <location>
        <begin position="450"/>
        <end position="473"/>
    </location>
</feature>
<dbReference type="Proteomes" id="UP000033935">
    <property type="component" value="Unassembled WGS sequence"/>
</dbReference>
<sequence>MHKPYRYGQLRFWEMFPGLLVWGTFSIALILTFIKPLWLVVFILVFDLLWLYRVIYFNIFVLISWRRYKKVQKKDWQALLPSLPGAKNIYHLIFLPTYKESYEIVRSTLRALKENDFPNERLMILLGGEEADKEVFEKVSHRAEQEFGSTFKYFGVTIHPKDLSGEIPGKGSNLNWMGHKMEERLKEYFSEIPDEDIVVSAFDIDTVAHPSYFSYLTYLYCTVPNPTHSSYQPIALFSNNIWTASAPVRIGAFGTTFWLFGELARADRLWTFSSHSMPWKMLKDVRFWQKDIVSEDSRIFMQAFLHYHGDYRVTPMFLPVSMDAVAGKSYLGSLKGLYIQMRRWAWGVEHLPYIIDGFAHDKQIPLGKKIRYVFNHIEGMYTWATAPIIMFVLGWLPLTLTRGQTNVLIQSAPFTLEQLMQLAMIGIFTSASISLTLLPRRPERVGKHTWLIMGLQWILLPVTFIFFGSFPAIDAQTRLMLGNYLGFNVTKKNR</sequence>
<accession>A0A0G0MNY6</accession>
<name>A0A0G0MNY6_9BACT</name>
<dbReference type="Gene3D" id="3.90.550.10">
    <property type="entry name" value="Spore Coat Polysaccharide Biosynthesis Protein SpsA, Chain A"/>
    <property type="match status" value="1"/>
</dbReference>
<feature type="domain" description="Glycosyltransferase 2-like" evidence="2">
    <location>
        <begin position="203"/>
        <end position="398"/>
    </location>
</feature>
<evidence type="ECO:0000259" key="2">
    <source>
        <dbReference type="Pfam" id="PF13632"/>
    </source>
</evidence>
<dbReference type="PANTHER" id="PTHR36851">
    <property type="entry name" value="UNNAMED PRODUCT"/>
    <property type="match status" value="1"/>
</dbReference>
<evidence type="ECO:0000313" key="4">
    <source>
        <dbReference type="Proteomes" id="UP000033935"/>
    </source>
</evidence>
<feature type="transmembrane region" description="Helical" evidence="1">
    <location>
        <begin position="418"/>
        <end position="438"/>
    </location>
</feature>
<reference evidence="3 4" key="1">
    <citation type="journal article" date="2015" name="Nature">
        <title>rRNA introns, odd ribosomes, and small enigmatic genomes across a large radiation of phyla.</title>
        <authorList>
            <person name="Brown C.T."/>
            <person name="Hug L.A."/>
            <person name="Thomas B.C."/>
            <person name="Sharon I."/>
            <person name="Castelle C.J."/>
            <person name="Singh A."/>
            <person name="Wilkins M.J."/>
            <person name="Williams K.H."/>
            <person name="Banfield J.F."/>
        </authorList>
    </citation>
    <scope>NUCLEOTIDE SEQUENCE [LARGE SCALE GENOMIC DNA]</scope>
</reference>
<evidence type="ECO:0000256" key="1">
    <source>
        <dbReference type="SAM" id="Phobius"/>
    </source>
</evidence>
<protein>
    <recommendedName>
        <fullName evidence="2">Glycosyltransferase 2-like domain-containing protein</fullName>
    </recommendedName>
</protein>
<feature type="transmembrane region" description="Helical" evidence="1">
    <location>
        <begin position="12"/>
        <end position="34"/>
    </location>
</feature>
<dbReference type="AlphaFoldDB" id="A0A0G0MNY6"/>
<evidence type="ECO:0000313" key="3">
    <source>
        <dbReference type="EMBL" id="KKR04843.1"/>
    </source>
</evidence>
<feature type="transmembrane region" description="Helical" evidence="1">
    <location>
        <begin position="40"/>
        <end position="65"/>
    </location>
</feature>
<dbReference type="InterPro" id="IPR001173">
    <property type="entry name" value="Glyco_trans_2-like"/>
</dbReference>
<gene>
    <name evidence="3" type="ORF">UT30_C0003G0032</name>
</gene>
<organism evidence="3 4">
    <name type="scientific">Candidatus Uhrbacteria bacterium GW2011_GWF2_39_13</name>
    <dbReference type="NCBI Taxonomy" id="1618995"/>
    <lineage>
        <taxon>Bacteria</taxon>
        <taxon>Candidatus Uhriibacteriota</taxon>
    </lineage>
</organism>